<protein>
    <recommendedName>
        <fullName evidence="3">MarR family transcriptional regulator</fullName>
    </recommendedName>
</protein>
<dbReference type="EMBL" id="JARAYU010000006">
    <property type="protein sequence ID" value="MDX3702053.1"/>
    <property type="molecule type" value="Genomic_DNA"/>
</dbReference>
<gene>
    <name evidence="1" type="ORF">PV662_20205</name>
</gene>
<accession>A0ABU4NH07</accession>
<reference evidence="1 2" key="1">
    <citation type="journal article" date="2023" name="Microb. Genom.">
        <title>Mesoterricola silvestris gen. nov., sp. nov., Mesoterricola sediminis sp. nov., Geothrix oryzae sp. nov., Geothrix edaphica sp. nov., Geothrix rubra sp. nov., and Geothrix limicola sp. nov., six novel members of Acidobacteriota isolated from soils.</title>
        <authorList>
            <person name="Weisberg A.J."/>
            <person name="Pearce E."/>
            <person name="Kramer C.G."/>
            <person name="Chang J.H."/>
            <person name="Clarke C.R."/>
        </authorList>
    </citation>
    <scope>NUCLEOTIDE SEQUENCE [LARGE SCALE GENOMIC DNA]</scope>
    <source>
        <strain evidence="1 2">ID09-01A</strain>
    </source>
</reference>
<keyword evidence="2" id="KW-1185">Reference proteome</keyword>
<comment type="caution">
    <text evidence="1">The sequence shown here is derived from an EMBL/GenBank/DDBJ whole genome shotgun (WGS) entry which is preliminary data.</text>
</comment>
<organism evidence="1 2">
    <name type="scientific">Streptomyces europaeiscabiei</name>
    <dbReference type="NCBI Taxonomy" id="146819"/>
    <lineage>
        <taxon>Bacteria</taxon>
        <taxon>Bacillati</taxon>
        <taxon>Actinomycetota</taxon>
        <taxon>Actinomycetes</taxon>
        <taxon>Kitasatosporales</taxon>
        <taxon>Streptomycetaceae</taxon>
        <taxon>Streptomyces</taxon>
    </lineage>
</organism>
<evidence type="ECO:0000313" key="2">
    <source>
        <dbReference type="Proteomes" id="UP001271274"/>
    </source>
</evidence>
<name>A0ABU4NH07_9ACTN</name>
<proteinExistence type="predicted"/>
<dbReference type="Proteomes" id="UP001271274">
    <property type="component" value="Unassembled WGS sequence"/>
</dbReference>
<evidence type="ECO:0008006" key="3">
    <source>
        <dbReference type="Google" id="ProtNLM"/>
    </source>
</evidence>
<sequence>MEEQTEVIELRREARVSARANMLWLYLNSQDEEEGLRFTQDELCEALGWGMDRKHLREAVTALEDQGRLLVDRNHKPHRYLNQGENL</sequence>
<evidence type="ECO:0000313" key="1">
    <source>
        <dbReference type="EMBL" id="MDX3702053.1"/>
    </source>
</evidence>
<dbReference type="RefSeq" id="WP_319062449.1">
    <property type="nucleotide sequence ID" value="NZ_JARAUS010000231.1"/>
</dbReference>